<dbReference type="EMBL" id="CM001439">
    <property type="protein sequence ID" value="EHR50982.1"/>
    <property type="molecule type" value="Genomic_DNA"/>
</dbReference>
<dbReference type="Gene3D" id="3.40.109.10">
    <property type="entry name" value="NADH Oxidase"/>
    <property type="match status" value="1"/>
</dbReference>
<name>H5X2P3_9PSEU</name>
<reference evidence="3 4" key="1">
    <citation type="journal article" date="2012" name="Stand. Genomic Sci.">
        <title>Genome sequence of the ocean sediment bacterium Saccharomonospora marina type strain (XMU15(T)).</title>
        <authorList>
            <person name="Klenk H.P."/>
            <person name="Lu M."/>
            <person name="Lucas S."/>
            <person name="Lapidus A."/>
            <person name="Copeland A."/>
            <person name="Pitluck S."/>
            <person name="Goodwin L.A."/>
            <person name="Han C."/>
            <person name="Tapia R."/>
            <person name="Brambilla E.M."/>
            <person name="Potter G."/>
            <person name="Land M."/>
            <person name="Ivanova N."/>
            <person name="Rohde M."/>
            <person name="Goker M."/>
            <person name="Detter J.C."/>
            <person name="Li W.J."/>
            <person name="Kyrpides N.C."/>
            <person name="Woyke T."/>
        </authorList>
    </citation>
    <scope>NUCLEOTIDE SEQUENCE [LARGE SCALE GENOMIC DNA]</scope>
    <source>
        <strain evidence="3 4">XMU15</strain>
    </source>
</reference>
<protein>
    <submittedName>
        <fullName evidence="3">Nitroreductase family protein</fullName>
    </submittedName>
</protein>
<feature type="region of interest" description="Disordered" evidence="1">
    <location>
        <begin position="103"/>
        <end position="124"/>
    </location>
</feature>
<dbReference type="RefSeq" id="WP_009154367.1">
    <property type="nucleotide sequence ID" value="NZ_CM001439.1"/>
</dbReference>
<dbReference type="AlphaFoldDB" id="H5X2P3"/>
<feature type="region of interest" description="Disordered" evidence="1">
    <location>
        <begin position="299"/>
        <end position="324"/>
    </location>
</feature>
<evidence type="ECO:0000313" key="3">
    <source>
        <dbReference type="EMBL" id="EHR50982.1"/>
    </source>
</evidence>
<dbReference type="InterPro" id="IPR050627">
    <property type="entry name" value="Nitroreductase/BluB"/>
</dbReference>
<dbReference type="GO" id="GO:0016491">
    <property type="term" value="F:oxidoreductase activity"/>
    <property type="evidence" value="ECO:0007669"/>
    <property type="project" value="InterPro"/>
</dbReference>
<dbReference type="STRING" id="882083.SacmaDRAFT_2742"/>
<dbReference type="Pfam" id="PF00881">
    <property type="entry name" value="Nitroreductase"/>
    <property type="match status" value="1"/>
</dbReference>
<dbReference type="NCBIfam" id="NF047509">
    <property type="entry name" value="Rv3131_FMN_oxido"/>
    <property type="match status" value="1"/>
</dbReference>
<accession>H5X2P3</accession>
<evidence type="ECO:0000256" key="1">
    <source>
        <dbReference type="SAM" id="MobiDB-lite"/>
    </source>
</evidence>
<feature type="domain" description="Nitroreductase" evidence="2">
    <location>
        <begin position="121"/>
        <end position="303"/>
    </location>
</feature>
<feature type="compositionally biased region" description="Basic and acidic residues" evidence="1">
    <location>
        <begin position="108"/>
        <end position="124"/>
    </location>
</feature>
<dbReference type="PANTHER" id="PTHR23026:SF123">
    <property type="entry name" value="NAD(P)H NITROREDUCTASE RV3131-RELATED"/>
    <property type="match status" value="1"/>
</dbReference>
<dbReference type="HOGENOM" id="CLU_051479_3_0_11"/>
<organism evidence="3 4">
    <name type="scientific">Saccharomonospora marina XMU15</name>
    <dbReference type="NCBI Taxonomy" id="882083"/>
    <lineage>
        <taxon>Bacteria</taxon>
        <taxon>Bacillati</taxon>
        <taxon>Actinomycetota</taxon>
        <taxon>Actinomycetes</taxon>
        <taxon>Pseudonocardiales</taxon>
        <taxon>Pseudonocardiaceae</taxon>
        <taxon>Saccharomonospora</taxon>
    </lineage>
</organism>
<dbReference type="Proteomes" id="UP000004926">
    <property type="component" value="Chromosome"/>
</dbReference>
<dbReference type="SUPFAM" id="SSF55469">
    <property type="entry name" value="FMN-dependent nitroreductase-like"/>
    <property type="match status" value="2"/>
</dbReference>
<dbReference type="InterPro" id="IPR000415">
    <property type="entry name" value="Nitroreductase-like"/>
</dbReference>
<gene>
    <name evidence="3" type="ORF">SacmaDRAFT_2742</name>
</gene>
<feature type="compositionally biased region" description="Basic and acidic residues" evidence="1">
    <location>
        <begin position="313"/>
        <end position="324"/>
    </location>
</feature>
<dbReference type="eggNOG" id="COG0778">
    <property type="taxonomic scope" value="Bacteria"/>
</dbReference>
<evidence type="ECO:0000259" key="2">
    <source>
        <dbReference type="Pfam" id="PF00881"/>
    </source>
</evidence>
<dbReference type="PANTHER" id="PTHR23026">
    <property type="entry name" value="NADPH NITROREDUCTASE"/>
    <property type="match status" value="1"/>
</dbReference>
<evidence type="ECO:0000313" key="4">
    <source>
        <dbReference type="Proteomes" id="UP000004926"/>
    </source>
</evidence>
<sequence>MSHTTASSATDIVAAALHAGTRAPSPHNTQPWEFRVHGETIEVLLDDTRVLGYCDPEAREATLACGAAVFNMRMAIAEQGRECVVEPLPDRARPLLLARVTMGGQRRPTPEEQRLASAVERRHTNRRPFLDREIPVAARHALTRAAAAEGTRLVLLDQAQRFDEFVALLRHADHVQQQDPRFQAELRAWTHGGERDDGVPKAAGGPRAADGGLLALRDFGGDVATEREFERRPLVAVLTTRGDTRLDMLRAGQAMQRVLLSATSAGLNASFLAQPIEVGSVRERLRELLGGHEQPQTALRLGYGYPSAATPRRPVEDVTREGAP</sequence>
<dbReference type="InterPro" id="IPR029479">
    <property type="entry name" value="Nitroreductase"/>
</dbReference>
<keyword evidence="4" id="KW-1185">Reference proteome</keyword>
<proteinExistence type="predicted"/>